<keyword evidence="4" id="KW-1185">Reference proteome</keyword>
<evidence type="ECO:0000313" key="4">
    <source>
        <dbReference type="Proteomes" id="UP000270261"/>
    </source>
</evidence>
<dbReference type="Gene3D" id="3.40.50.300">
    <property type="entry name" value="P-loop containing nucleotide triphosphate hydrolases"/>
    <property type="match status" value="1"/>
</dbReference>
<feature type="compositionally biased region" description="Low complexity" evidence="1">
    <location>
        <begin position="609"/>
        <end position="634"/>
    </location>
</feature>
<feature type="compositionally biased region" description="Polar residues" evidence="1">
    <location>
        <begin position="714"/>
        <end position="728"/>
    </location>
</feature>
<feature type="region of interest" description="Disordered" evidence="1">
    <location>
        <begin position="660"/>
        <end position="873"/>
    </location>
</feature>
<dbReference type="OrthoDB" id="5406017at2"/>
<dbReference type="Pfam" id="PF11981">
    <property type="entry name" value="DUF3482"/>
    <property type="match status" value="1"/>
</dbReference>
<dbReference type="CDD" id="cd00882">
    <property type="entry name" value="Ras_like_GTPase"/>
    <property type="match status" value="1"/>
</dbReference>
<dbReference type="AlphaFoldDB" id="A0A3R8MVW4"/>
<dbReference type="EMBL" id="RRUE01000002">
    <property type="protein sequence ID" value="RRN43596.1"/>
    <property type="molecule type" value="Genomic_DNA"/>
</dbReference>
<evidence type="ECO:0000313" key="3">
    <source>
        <dbReference type="EMBL" id="RRN43596.1"/>
    </source>
</evidence>
<organism evidence="3 4">
    <name type="scientific">Lautropia dentalis</name>
    <dbReference type="NCBI Taxonomy" id="2490857"/>
    <lineage>
        <taxon>Bacteria</taxon>
        <taxon>Pseudomonadati</taxon>
        <taxon>Pseudomonadota</taxon>
        <taxon>Betaproteobacteria</taxon>
        <taxon>Burkholderiales</taxon>
        <taxon>Burkholderiaceae</taxon>
        <taxon>Lautropia</taxon>
    </lineage>
</organism>
<sequence>MSVPLSSRPAGHTGRNLPGHAGCRRPFRPDTLPAVTAVPASDANTISLSLVSHTNVGKTTLARTLLSENVGEVRDEPHVTDTADRHELAATPQGDLLLLWDTPGFGDSARLAKRLLQSDKPIGWFVSQVWDRFADRALWSSQQAVHNVREEADVVLYLVNAAENPEDAGYVEPEMKILAWIGKPIIVLLNQMGPPASHHAEEAEIDRWRTYLTRFGNVHQVLALDAFARCWVQEGALLQAVEPLLPQAKRESFARLHRLWQNQRRQTFDRSMHILAERLAATALDRERIPNSSLKDQLREVGKVLGVSRQKQDDPKQVAMNQLAERLNTAIRHSTDELITTNGLTGHAADEVLSRMADHYDVTENLNEGHAAMVGGIVTGALAGLKADFLSGGLTLGGGMIAGGVLGALGGAGLARGYNMVRGIDAITVTWTDAVMNRLVQSALLTYLAVAHYGRGRGDWAESEHPAHWEKTVTDVLARQHEQFTQFWRKRQNFGPDRLTADLQTELTLAMERILIRLYPNALSMAALGSGAKRLNIALAADLAEARGEHEQARKASRKQEEPTYAAELRAGFAAGRTASTARLDTPHHAPGSTPDSVSPGNIPASSIPGSTTPAGSTAPPITSTSASGGSSHRSPPEEAAEASENSLLEGALGFFGAAGDHADKAGAPETHGVNSSPSARSAQGTAPRGSGRISESHVSAGEALEGPAPENRAPTTNGVIPGASSTAAALENHVPETQARTTAPLSGASEASEVTVATGPALTTKDTPDDQATSASHAGSTSSTGVPSASPPATANISGAASGNPRASGTGQGSSGTDGVTHNNTRGSASTGNADAQNRSTAKATRAEQHTASTRSSRGSHSGGKSRRRRKH</sequence>
<feature type="compositionally biased region" description="Polar residues" evidence="1">
    <location>
        <begin position="792"/>
        <end position="808"/>
    </location>
</feature>
<dbReference type="InterPro" id="IPR027417">
    <property type="entry name" value="P-loop_NTPase"/>
</dbReference>
<dbReference type="SUPFAM" id="SSF52540">
    <property type="entry name" value="P-loop containing nucleoside triphosphate hydrolases"/>
    <property type="match status" value="1"/>
</dbReference>
<feature type="region of interest" description="Disordered" evidence="1">
    <location>
        <begin position="1"/>
        <end position="28"/>
    </location>
</feature>
<gene>
    <name evidence="3" type="ORF">EHV23_09145</name>
</gene>
<dbReference type="Proteomes" id="UP000270261">
    <property type="component" value="Unassembled WGS sequence"/>
</dbReference>
<feature type="compositionally biased region" description="Polar residues" evidence="1">
    <location>
        <begin position="823"/>
        <end position="844"/>
    </location>
</feature>
<reference evidence="3 4" key="1">
    <citation type="submission" date="2018-11" db="EMBL/GenBank/DDBJ databases">
        <title>Genome sequencing of Lautropia sp. KCOM 2505 (= ChDC F240).</title>
        <authorList>
            <person name="Kook J.-K."/>
            <person name="Park S.-N."/>
            <person name="Lim Y.K."/>
        </authorList>
    </citation>
    <scope>NUCLEOTIDE SEQUENCE [LARGE SCALE GENOMIC DNA]</scope>
    <source>
        <strain evidence="3 4">KCOM 2505</strain>
    </source>
</reference>
<feature type="region of interest" description="Disordered" evidence="1">
    <location>
        <begin position="583"/>
        <end position="645"/>
    </location>
</feature>
<evidence type="ECO:0000256" key="1">
    <source>
        <dbReference type="SAM" id="MobiDB-lite"/>
    </source>
</evidence>
<feature type="compositionally biased region" description="Polar residues" evidence="1">
    <location>
        <begin position="673"/>
        <end position="685"/>
    </location>
</feature>
<evidence type="ECO:0000259" key="2">
    <source>
        <dbReference type="Pfam" id="PF01926"/>
    </source>
</evidence>
<feature type="compositionally biased region" description="Low complexity" evidence="1">
    <location>
        <begin position="773"/>
        <end position="786"/>
    </location>
</feature>
<dbReference type="GO" id="GO:0005525">
    <property type="term" value="F:GTP binding"/>
    <property type="evidence" value="ECO:0007669"/>
    <property type="project" value="InterPro"/>
</dbReference>
<comment type="caution">
    <text evidence="3">The sequence shown here is derived from an EMBL/GenBank/DDBJ whole genome shotgun (WGS) entry which is preliminary data.</text>
</comment>
<name>A0A3R8MVW4_9BURK</name>
<feature type="domain" description="G" evidence="2">
    <location>
        <begin position="50"/>
        <end position="191"/>
    </location>
</feature>
<dbReference type="InterPro" id="IPR021871">
    <property type="entry name" value="DUF3482"/>
</dbReference>
<dbReference type="Pfam" id="PF01926">
    <property type="entry name" value="MMR_HSR1"/>
    <property type="match status" value="1"/>
</dbReference>
<protein>
    <submittedName>
        <fullName evidence="3">DUF3482 domain-containing protein</fullName>
    </submittedName>
</protein>
<proteinExistence type="predicted"/>
<accession>A0A3R8MVW4</accession>
<dbReference type="InterPro" id="IPR006073">
    <property type="entry name" value="GTP-bd"/>
</dbReference>